<keyword evidence="1" id="KW-0175">Coiled coil</keyword>
<sequence>MCICNVCSHETKTRQPRRILASTCSVGGSVCIECLGIESLEAQVIEAQSFLAHLEEHVQELRARKNATHDRLTRGIPLEITTEIFNFFVSGENPVELLGEDVGDGYSPLVLAAVCSKWRRIAFSTTRLWNNLFVYLNKFEDAEPFKNRTQLLIDWLERTGDLPLFLRIFFDETNSNATHHMKNLGQVIGIINRYSARWGELQLQIPYTLIPLLRGDGNGAPMLKCLDIGYPWHDDGKWSHPNGEIFSITNFTTSPLMLVNAFMPLNTILVNWSNIMEVQFNEMTVVEFLTLLRQAPRISKCRVQHIFQHRTSTPFHHSIVHHNSLVDLHLRIVVTNLANLVFQHLVLPALTIFIYDGDPEALTALMVRSAPRLTDFHLYRHSRNSMGSNREVPLQLMQVLPSLETLSIDNGRLPERFFDALSFPQSSSDIQTLPTFLPHLRHFSYSHENPTFRWPSLAKAITARAGMLSGDGKPLLQTMEFVFWEIDKTFPTYYIDKESVRQFLAARDRGIDLRIVNGTTKEDMIDCSQWYHKQRKFLGHV</sequence>
<evidence type="ECO:0000313" key="3">
    <source>
        <dbReference type="Proteomes" id="UP001148786"/>
    </source>
</evidence>
<gene>
    <name evidence="2" type="ORF">NLJ89_g3255</name>
</gene>
<dbReference type="Proteomes" id="UP001148786">
    <property type="component" value="Unassembled WGS sequence"/>
</dbReference>
<accession>A0A9W8K5N1</accession>
<reference evidence="2" key="1">
    <citation type="submission" date="2022-07" db="EMBL/GenBank/DDBJ databases">
        <title>Genome Sequence of Agrocybe chaxingu.</title>
        <authorList>
            <person name="Buettner E."/>
        </authorList>
    </citation>
    <scope>NUCLEOTIDE SEQUENCE</scope>
    <source>
        <strain evidence="2">MP-N11</strain>
    </source>
</reference>
<proteinExistence type="predicted"/>
<dbReference type="OrthoDB" id="3365698at2759"/>
<evidence type="ECO:0000313" key="2">
    <source>
        <dbReference type="EMBL" id="KAJ3512904.1"/>
    </source>
</evidence>
<name>A0A9W8K5N1_9AGAR</name>
<dbReference type="AlphaFoldDB" id="A0A9W8K5N1"/>
<dbReference type="EMBL" id="JANKHO010000229">
    <property type="protein sequence ID" value="KAJ3512904.1"/>
    <property type="molecule type" value="Genomic_DNA"/>
</dbReference>
<evidence type="ECO:0000256" key="1">
    <source>
        <dbReference type="SAM" id="Coils"/>
    </source>
</evidence>
<feature type="coiled-coil region" evidence="1">
    <location>
        <begin position="37"/>
        <end position="71"/>
    </location>
</feature>
<organism evidence="2 3">
    <name type="scientific">Agrocybe chaxingu</name>
    <dbReference type="NCBI Taxonomy" id="84603"/>
    <lineage>
        <taxon>Eukaryota</taxon>
        <taxon>Fungi</taxon>
        <taxon>Dikarya</taxon>
        <taxon>Basidiomycota</taxon>
        <taxon>Agaricomycotina</taxon>
        <taxon>Agaricomycetes</taxon>
        <taxon>Agaricomycetidae</taxon>
        <taxon>Agaricales</taxon>
        <taxon>Agaricineae</taxon>
        <taxon>Strophariaceae</taxon>
        <taxon>Agrocybe</taxon>
    </lineage>
</organism>
<protein>
    <recommendedName>
        <fullName evidence="4">F-box domain-containing protein</fullName>
    </recommendedName>
</protein>
<keyword evidence="3" id="KW-1185">Reference proteome</keyword>
<evidence type="ECO:0008006" key="4">
    <source>
        <dbReference type="Google" id="ProtNLM"/>
    </source>
</evidence>
<comment type="caution">
    <text evidence="2">The sequence shown here is derived from an EMBL/GenBank/DDBJ whole genome shotgun (WGS) entry which is preliminary data.</text>
</comment>